<dbReference type="InterPro" id="IPR004328">
    <property type="entry name" value="BRO1_dom"/>
</dbReference>
<dbReference type="SMART" id="SM01041">
    <property type="entry name" value="BRO1"/>
    <property type="match status" value="1"/>
</dbReference>
<feature type="region of interest" description="Disordered" evidence="6">
    <location>
        <begin position="1409"/>
        <end position="1430"/>
    </location>
</feature>
<dbReference type="Pfam" id="PF03097">
    <property type="entry name" value="BRO1"/>
    <property type="match status" value="1"/>
</dbReference>
<dbReference type="Gene3D" id="1.20.120.560">
    <property type="entry name" value="alix/aip1 in complex with the ypdl late domain"/>
    <property type="match status" value="1"/>
</dbReference>
<evidence type="ECO:0000256" key="5">
    <source>
        <dbReference type="SAM" id="Coils"/>
    </source>
</evidence>
<evidence type="ECO:0000256" key="3">
    <source>
        <dbReference type="ARBA" id="ARBA00022490"/>
    </source>
</evidence>
<evidence type="ECO:0000313" key="10">
    <source>
        <dbReference type="Proteomes" id="UP001151699"/>
    </source>
</evidence>
<dbReference type="EMBL" id="WJQU01000002">
    <property type="protein sequence ID" value="KAJ6643229.1"/>
    <property type="molecule type" value="Genomic_DNA"/>
</dbReference>
<dbReference type="Pfam" id="PF13949">
    <property type="entry name" value="ALIX_LYPXL_bnd"/>
    <property type="match status" value="1"/>
</dbReference>
<accession>A0A9Q0S3E0</accession>
<dbReference type="PROSITE" id="PS50055">
    <property type="entry name" value="TYR_PHOSPHATASE_PTP"/>
    <property type="match status" value="1"/>
</dbReference>
<dbReference type="Pfam" id="PF00102">
    <property type="entry name" value="Y_phosphatase"/>
    <property type="match status" value="1"/>
</dbReference>
<proteinExistence type="predicted"/>
<dbReference type="InterPro" id="IPR000242">
    <property type="entry name" value="PTP_cat"/>
</dbReference>
<evidence type="ECO:0000313" key="9">
    <source>
        <dbReference type="EMBL" id="KAJ6643229.1"/>
    </source>
</evidence>
<feature type="region of interest" description="Disordered" evidence="6">
    <location>
        <begin position="895"/>
        <end position="918"/>
    </location>
</feature>
<gene>
    <name evidence="9" type="primary">Ptpn23</name>
    <name evidence="9" type="ORF">Bhyg_08187</name>
</gene>
<evidence type="ECO:0000256" key="4">
    <source>
        <dbReference type="ARBA" id="ARBA00022753"/>
    </source>
</evidence>
<feature type="compositionally biased region" description="Low complexity" evidence="6">
    <location>
        <begin position="1364"/>
        <end position="1376"/>
    </location>
</feature>
<sequence>MEAIPKLLMISFDLKVSTEPSSFANLKKYIAECYQEDPETYTKEIYALELLRNAACRPSIDVDGCNLLKRYYCQLHSIQSRFPMTNDRQLLSFSWRDAFSHSVNQSTDIRSDMCAILYNFGTLHTKLGASEDRTTSDGIKLACTHFQCAAWAFGHLREHYPQFTTGDMSAEVLIFMQELCFAQAQECILEKSLADNRKPGIVAKVTAQIICYYNAAFSAMLNGGEDGAVADIIGSKNFKEWKRYVRFKISYLSCILLLYQGQQAEEQQKMGERVAFFAAAYDKMEEAKKESKGMSQIDQINETFVFLHDIVEGKRKSAKNENEFIYHEVIPNVSTFAAVQGANLVKGISFSVTDPEVTNEDIFRRLIPMKAHEASSLYSEEKSTLLRKVVAHVEEKDIELNQFMGSLNVESLKFNNSARLPQELVDRCAAINAKPNAIPDLVTSMSSLAEACLDVESMLNEIKELLNEEERNEKSYQQTMGSRPSVHFAELSREFVKYQEAHSKAGESNDTLRKAMGLHVNNLKTLAKPLAEVQSAIPICEEASDDAAVAEMNVLLNKVNEMRIQRAQLLNNLREGMNNDDITAQVIAWGDKKLEKLFKKELAKHEQSVKLLEQNLSAQGNILRALTDCYARCAPYIKAVVDTKHRREHFFSSLASSYDVYDDLLGKSSKGLEFYKKLQGNIQKLLGRVKGAKDVQDEERQQRLKSSKPEPNITTTSGGPKLKDYLNKNQTNKANPPPDAYIPSVRPSPLGSENTSVSTCSSIGGNNPYQVNYPQVNEPPPPYVPYNQYSQYTTLDQAGQGTYSQQSPYKSSSDSTIGHALVSQPIYTSNPPSAQNPIYDQNSQPLQILQPNSDPAVYQFAGQSPQHQQQQNNVNQINYPFQGFVQPPPYSVLDTAKYQPSVSPSPSQTSSTGSGWVSQPHFVQNTQQMEQIFQQPQSNHLQNVHQNSQYQIQEQHPTYQSLQQLHQPQQQSQLQPQQQAQLQLQQQSQLHSQQQAQLQSQQQAQLQSQQPAQLQLQQQVQLQPQQQAQLQPQQQVQLQPQQQMQLQPQQQVQLQPQQQAQLQPQQQTQLQPQQQVQLQPQQQVQLQPQQQVQLQPQQQVHLQPQQQVQLQPEQQAQLQPPMHELQIQQPQHPNQEIALNQQFSGNTMMYGNAFQSQNSTVPTGNSNMYSDLYTTTSQANYQITANNQYVTGYDQSGKIYSNQNSASYGGHPGYTFDQHSGVYSYSSGYQNHDSMSLQNAYSQYTNVPLKESSYTTDSSNLSTNGESFATQYAGDPSVMTSYNSQPMNTTAGGYLNMPYSGAVFPETGTADLSTANFSQNFPYTNPAALQTVVSDNTHSATYMQSNSQISTTTTHSTEIKDTSQTKSSSESHSSASQINTANATQSTQQSNIDLLSGLDFTISNLTISTPPLQPKSINDSVAPSPKSTDEVLTPSKFVAINNENQKLKTDLSNADNLSICSDLSSLDQNFDWESASQKNDPLNHPQIDVDVIASNAKEPVVSPDTVKWFHKEVERLEKSLETIKVKTLNGSTLLDSKWKDLQDLLVKDEAKRTTAVAKLFPEKNRTPDNIPYDHARVLLPTTTDDYINAVYVQELSSGCPQFILAQTPLANTVTDFWHMIWSQKSRLTVCLHSPTEMLDPFFPQSINAEASYDDFSVTIVKQFDLSHCIERNVKVTMHGSDVVLDVSILQVKVWPKNSTSNILGIAQNTSAAYHQLKLTYKETGPLILNCISGSERSGVVALSIAALTATNTKRPILINPIDVWYRICCQRKGALRDTAMLELSMQILLANAHNFLNKHGVMTSYQMKTTQVTLTAEKEEVKDPFSDLDPLWKLKPKN</sequence>
<feature type="coiled-coil region" evidence="5">
    <location>
        <begin position="448"/>
        <end position="479"/>
    </location>
</feature>
<comment type="caution">
    <text evidence="9">The sequence shown here is derived from an EMBL/GenBank/DDBJ whole genome shotgun (WGS) entry which is preliminary data.</text>
</comment>
<dbReference type="OrthoDB" id="10266451at2759"/>
<feature type="compositionally biased region" description="Polar residues" evidence="6">
    <location>
        <begin position="751"/>
        <end position="760"/>
    </location>
</feature>
<feature type="region of interest" description="Disordered" evidence="6">
    <location>
        <begin position="1344"/>
        <end position="1388"/>
    </location>
</feature>
<dbReference type="PANTHER" id="PTHR23030:SF30">
    <property type="entry name" value="TYROSINE-PROTEIN PHOSPHATASE NON-RECEPTOR TYPE 23"/>
    <property type="match status" value="1"/>
</dbReference>
<dbReference type="Gene3D" id="1.25.40.280">
    <property type="entry name" value="alix/aip1 like domains"/>
    <property type="match status" value="1"/>
</dbReference>
<evidence type="ECO:0000256" key="2">
    <source>
        <dbReference type="ARBA" id="ARBA00004496"/>
    </source>
</evidence>
<feature type="compositionally biased region" description="Polar residues" evidence="6">
    <location>
        <begin position="1344"/>
        <end position="1356"/>
    </location>
</feature>
<dbReference type="Gene3D" id="1.20.140.50">
    <property type="entry name" value="alix/aip1 like domains"/>
    <property type="match status" value="1"/>
</dbReference>
<dbReference type="InterPro" id="IPR038499">
    <property type="entry name" value="BRO1_sf"/>
</dbReference>
<name>A0A9Q0S3E0_9DIPT</name>
<dbReference type="PROSITE" id="PS51180">
    <property type="entry name" value="BRO1"/>
    <property type="match status" value="1"/>
</dbReference>
<dbReference type="Gene3D" id="3.90.190.10">
    <property type="entry name" value="Protein tyrosine phosphatase superfamily"/>
    <property type="match status" value="1"/>
</dbReference>
<evidence type="ECO:0000256" key="6">
    <source>
        <dbReference type="SAM" id="MobiDB-lite"/>
    </source>
</evidence>
<dbReference type="Proteomes" id="UP001151699">
    <property type="component" value="Chromosome B"/>
</dbReference>
<feature type="coiled-coil region" evidence="5">
    <location>
        <begin position="552"/>
        <end position="615"/>
    </location>
</feature>
<protein>
    <submittedName>
        <fullName evidence="9">Tyrosine-protein phosphatase non-receptor type 23</fullName>
    </submittedName>
</protein>
<dbReference type="InterPro" id="IPR025304">
    <property type="entry name" value="ALIX_V_dom"/>
</dbReference>
<organism evidence="9 10">
    <name type="scientific">Pseudolycoriella hygida</name>
    <dbReference type="NCBI Taxonomy" id="35572"/>
    <lineage>
        <taxon>Eukaryota</taxon>
        <taxon>Metazoa</taxon>
        <taxon>Ecdysozoa</taxon>
        <taxon>Arthropoda</taxon>
        <taxon>Hexapoda</taxon>
        <taxon>Insecta</taxon>
        <taxon>Pterygota</taxon>
        <taxon>Neoptera</taxon>
        <taxon>Endopterygota</taxon>
        <taxon>Diptera</taxon>
        <taxon>Nematocera</taxon>
        <taxon>Sciaroidea</taxon>
        <taxon>Sciaridae</taxon>
        <taxon>Pseudolycoriella</taxon>
    </lineage>
</organism>
<feature type="domain" description="Tyrosine-protein phosphatase" evidence="7">
    <location>
        <begin position="1534"/>
        <end position="1791"/>
    </location>
</feature>
<dbReference type="GO" id="GO:0032456">
    <property type="term" value="P:endocytic recycling"/>
    <property type="evidence" value="ECO:0007669"/>
    <property type="project" value="TreeGrafter"/>
</dbReference>
<comment type="subcellular location">
    <subcellularLocation>
        <location evidence="2">Cytoplasm</location>
    </subcellularLocation>
    <subcellularLocation>
        <location evidence="1">Endosome</location>
    </subcellularLocation>
</comment>
<feature type="compositionally biased region" description="Basic and acidic residues" evidence="6">
    <location>
        <begin position="691"/>
        <end position="702"/>
    </location>
</feature>
<dbReference type="GO" id="GO:0045022">
    <property type="term" value="P:early endosome to late endosome transport"/>
    <property type="evidence" value="ECO:0007669"/>
    <property type="project" value="TreeGrafter"/>
</dbReference>
<reference evidence="9" key="1">
    <citation type="submission" date="2022-07" db="EMBL/GenBank/DDBJ databases">
        <authorList>
            <person name="Trinca V."/>
            <person name="Uliana J.V.C."/>
            <person name="Torres T.T."/>
            <person name="Ward R.J."/>
            <person name="Monesi N."/>
        </authorList>
    </citation>
    <scope>NUCLEOTIDE SEQUENCE</scope>
    <source>
        <strain evidence="9">HSMRA1968</strain>
        <tissue evidence="9">Whole embryos</tissue>
    </source>
</reference>
<keyword evidence="4" id="KW-0967">Endosome</keyword>
<dbReference type="CDD" id="cd00047">
    <property type="entry name" value="PTPc"/>
    <property type="match status" value="1"/>
</dbReference>
<dbReference type="GO" id="GO:0043328">
    <property type="term" value="P:protein transport to vacuole involved in ubiquitin-dependent protein catabolic process via the multivesicular body sorting pathway"/>
    <property type="evidence" value="ECO:0007669"/>
    <property type="project" value="TreeGrafter"/>
</dbReference>
<feature type="domain" description="BRO1" evidence="8">
    <location>
        <begin position="8"/>
        <end position="400"/>
    </location>
</feature>
<feature type="region of interest" description="Disordered" evidence="6">
    <location>
        <begin position="690"/>
        <end position="760"/>
    </location>
</feature>
<dbReference type="SUPFAM" id="SSF52799">
    <property type="entry name" value="(Phosphotyrosine protein) phosphatases II"/>
    <property type="match status" value="1"/>
</dbReference>
<dbReference type="PRINTS" id="PR00700">
    <property type="entry name" value="PRTYPHPHTASE"/>
</dbReference>
<evidence type="ECO:0000256" key="1">
    <source>
        <dbReference type="ARBA" id="ARBA00004177"/>
    </source>
</evidence>
<feature type="compositionally biased region" description="Polar residues" evidence="6">
    <location>
        <begin position="1409"/>
        <end position="1421"/>
    </location>
</feature>
<feature type="compositionally biased region" description="Polar residues" evidence="6">
    <location>
        <begin position="1377"/>
        <end position="1388"/>
    </location>
</feature>
<dbReference type="GO" id="GO:0005768">
    <property type="term" value="C:endosome"/>
    <property type="evidence" value="ECO:0007669"/>
    <property type="project" value="UniProtKB-SubCell"/>
</dbReference>
<dbReference type="PANTHER" id="PTHR23030">
    <property type="entry name" value="PCD6 INTERACTING PROTEIN-RELATED"/>
    <property type="match status" value="1"/>
</dbReference>
<keyword evidence="3" id="KW-0963">Cytoplasm</keyword>
<keyword evidence="5" id="KW-0175">Coiled coil</keyword>
<keyword evidence="10" id="KW-1185">Reference proteome</keyword>
<evidence type="ECO:0000259" key="8">
    <source>
        <dbReference type="PROSITE" id="PS51180"/>
    </source>
</evidence>
<dbReference type="GO" id="GO:0004725">
    <property type="term" value="F:protein tyrosine phosphatase activity"/>
    <property type="evidence" value="ECO:0007669"/>
    <property type="project" value="InterPro"/>
</dbReference>
<evidence type="ECO:0000259" key="7">
    <source>
        <dbReference type="PROSITE" id="PS50055"/>
    </source>
</evidence>
<dbReference type="InterPro" id="IPR029021">
    <property type="entry name" value="Prot-tyrosine_phosphatase-like"/>
</dbReference>
<feature type="compositionally biased region" description="Low complexity" evidence="6">
    <location>
        <begin position="899"/>
        <end position="915"/>
    </location>
</feature>
<dbReference type="SMART" id="SM00194">
    <property type="entry name" value="PTPc"/>
    <property type="match status" value="1"/>
</dbReference>